<proteinExistence type="inferred from homology"/>
<accession>A0ABW9YJR5</accession>
<evidence type="ECO:0000256" key="3">
    <source>
        <dbReference type="ARBA" id="ARBA00022670"/>
    </source>
</evidence>
<comment type="subcellular location">
    <subcellularLocation>
        <location evidence="1">Membrane</location>
        <topology evidence="1">Lipid-anchor</topology>
    </subcellularLocation>
</comment>
<dbReference type="PANTHER" id="PTHR47360:SF3">
    <property type="entry name" value="MUREIN DD-ENDOPEPTIDASE MEPS_MUREIN LD-CARBOXYPEPTIDASE"/>
    <property type="match status" value="1"/>
</dbReference>
<evidence type="ECO:0000256" key="9">
    <source>
        <dbReference type="ARBA" id="ARBA00023288"/>
    </source>
</evidence>
<comment type="caution">
    <text evidence="11">The sequence shown here is derived from an EMBL/GenBank/DDBJ whole genome shotgun (WGS) entry which is preliminary data.</text>
</comment>
<evidence type="ECO:0000256" key="7">
    <source>
        <dbReference type="ARBA" id="ARBA00023136"/>
    </source>
</evidence>
<keyword evidence="4" id="KW-0732">Signal</keyword>
<reference evidence="11 12" key="1">
    <citation type="journal article" date="2017" name="Int. J. Syst. Evol. Microbiol.">
        <title>Photobacterium alginatilyticum sp. nov., a marine bacterium isolated from bottom seawater.</title>
        <authorList>
            <person name="Wang X."/>
            <person name="Wang Y."/>
            <person name="Yang X."/>
            <person name="Sun H."/>
            <person name="Li B."/>
            <person name="Zhang X.H."/>
        </authorList>
    </citation>
    <scope>NUCLEOTIDE SEQUENCE [LARGE SCALE GENOMIC DNA]</scope>
    <source>
        <strain evidence="11 12">P03D4</strain>
    </source>
</reference>
<sequence>MIVILSLVVFSGCSSNSVVEREPAETVNAGTLERPQVRAVPETVTSPAPTFNRVYESWKGTPYRLGGKSRRGIDCSAFVQVGYYDVFNKILPRTTGEQVRMGRWIPLADAKEGDLVFFKTGRRLRHVGIYLGNAEFLHASTSQGVMISSLANPYWRRTFWQVRRVAIY</sequence>
<keyword evidence="8" id="KW-0564">Palmitate</keyword>
<dbReference type="EMBL" id="RSEJ01000017">
    <property type="protein sequence ID" value="NBI54082.1"/>
    <property type="molecule type" value="Genomic_DNA"/>
</dbReference>
<comment type="similarity">
    <text evidence="2">Belongs to the peptidase C40 family.</text>
</comment>
<keyword evidence="12" id="KW-1185">Reference proteome</keyword>
<evidence type="ECO:0000256" key="6">
    <source>
        <dbReference type="ARBA" id="ARBA00022807"/>
    </source>
</evidence>
<evidence type="ECO:0000259" key="10">
    <source>
        <dbReference type="PROSITE" id="PS51935"/>
    </source>
</evidence>
<dbReference type="Gene3D" id="3.90.1720.10">
    <property type="entry name" value="endopeptidase domain like (from Nostoc punctiforme)"/>
    <property type="match status" value="1"/>
</dbReference>
<dbReference type="Proteomes" id="UP000738517">
    <property type="component" value="Unassembled WGS sequence"/>
</dbReference>
<keyword evidence="7" id="KW-0472">Membrane</keyword>
<keyword evidence="5" id="KW-0378">Hydrolase</keyword>
<feature type="domain" description="NlpC/P60" evidence="10">
    <location>
        <begin position="45"/>
        <end position="166"/>
    </location>
</feature>
<evidence type="ECO:0000256" key="8">
    <source>
        <dbReference type="ARBA" id="ARBA00023139"/>
    </source>
</evidence>
<dbReference type="InterPro" id="IPR038765">
    <property type="entry name" value="Papain-like_cys_pep_sf"/>
</dbReference>
<keyword evidence="9" id="KW-0449">Lipoprotein</keyword>
<dbReference type="PROSITE" id="PS51935">
    <property type="entry name" value="NLPC_P60"/>
    <property type="match status" value="1"/>
</dbReference>
<dbReference type="InterPro" id="IPR000064">
    <property type="entry name" value="NLP_P60_dom"/>
</dbReference>
<dbReference type="PANTHER" id="PTHR47360">
    <property type="entry name" value="MUREIN DD-ENDOPEPTIDASE MEPS/MUREIN LD-CARBOXYPEPTIDASE"/>
    <property type="match status" value="1"/>
</dbReference>
<keyword evidence="6" id="KW-0788">Thiol protease</keyword>
<dbReference type="SUPFAM" id="SSF54001">
    <property type="entry name" value="Cysteine proteinases"/>
    <property type="match status" value="1"/>
</dbReference>
<name>A0ABW9YJR5_9GAMM</name>
<evidence type="ECO:0000256" key="5">
    <source>
        <dbReference type="ARBA" id="ARBA00022801"/>
    </source>
</evidence>
<dbReference type="Pfam" id="PF00877">
    <property type="entry name" value="NLPC_P60"/>
    <property type="match status" value="1"/>
</dbReference>
<keyword evidence="3" id="KW-0645">Protease</keyword>
<evidence type="ECO:0000313" key="11">
    <source>
        <dbReference type="EMBL" id="NBI54082.1"/>
    </source>
</evidence>
<dbReference type="InterPro" id="IPR052062">
    <property type="entry name" value="Murein_DD/LD_carboxypeptidase"/>
</dbReference>
<gene>
    <name evidence="11" type="ORF">EIZ48_16155</name>
</gene>
<organism evidence="11 12">
    <name type="scientific">Photobacterium alginatilyticum</name>
    <dbReference type="NCBI Taxonomy" id="1775171"/>
    <lineage>
        <taxon>Bacteria</taxon>
        <taxon>Pseudomonadati</taxon>
        <taxon>Pseudomonadota</taxon>
        <taxon>Gammaproteobacteria</taxon>
        <taxon>Vibrionales</taxon>
        <taxon>Vibrionaceae</taxon>
        <taxon>Photobacterium</taxon>
    </lineage>
</organism>
<evidence type="ECO:0000256" key="1">
    <source>
        <dbReference type="ARBA" id="ARBA00004635"/>
    </source>
</evidence>
<evidence type="ECO:0000313" key="12">
    <source>
        <dbReference type="Proteomes" id="UP000738517"/>
    </source>
</evidence>
<evidence type="ECO:0000256" key="2">
    <source>
        <dbReference type="ARBA" id="ARBA00007074"/>
    </source>
</evidence>
<protein>
    <recommendedName>
        <fullName evidence="10">NlpC/P60 domain-containing protein</fullName>
    </recommendedName>
</protein>
<evidence type="ECO:0000256" key="4">
    <source>
        <dbReference type="ARBA" id="ARBA00022729"/>
    </source>
</evidence>